<feature type="non-terminal residue" evidence="1">
    <location>
        <position position="1"/>
    </location>
</feature>
<accession>A0A9N9JJL0</accession>
<keyword evidence="2" id="KW-1185">Reference proteome</keyword>
<proteinExistence type="predicted"/>
<feature type="non-terminal residue" evidence="1">
    <location>
        <position position="86"/>
    </location>
</feature>
<name>A0A9N9JJL0_9GLOM</name>
<organism evidence="1 2">
    <name type="scientific">Racocetra fulgida</name>
    <dbReference type="NCBI Taxonomy" id="60492"/>
    <lineage>
        <taxon>Eukaryota</taxon>
        <taxon>Fungi</taxon>
        <taxon>Fungi incertae sedis</taxon>
        <taxon>Mucoromycota</taxon>
        <taxon>Glomeromycotina</taxon>
        <taxon>Glomeromycetes</taxon>
        <taxon>Diversisporales</taxon>
        <taxon>Gigasporaceae</taxon>
        <taxon>Racocetra</taxon>
    </lineage>
</organism>
<dbReference type="EMBL" id="CAJVPZ010051751">
    <property type="protein sequence ID" value="CAG8779569.1"/>
    <property type="molecule type" value="Genomic_DNA"/>
</dbReference>
<protein>
    <submittedName>
        <fullName evidence="1">14532_t:CDS:1</fullName>
    </submittedName>
</protein>
<sequence length="86" mass="10227">TSNTNTSFLENASNILSKNKQKFNETNELSQSLNKKHKYTSNKKQGDIWKYINKDTSLEQEYYRAKVLRIEKRLDNELEKKENLTL</sequence>
<evidence type="ECO:0000313" key="2">
    <source>
        <dbReference type="Proteomes" id="UP000789396"/>
    </source>
</evidence>
<evidence type="ECO:0000313" key="1">
    <source>
        <dbReference type="EMBL" id="CAG8779569.1"/>
    </source>
</evidence>
<comment type="caution">
    <text evidence="1">The sequence shown here is derived from an EMBL/GenBank/DDBJ whole genome shotgun (WGS) entry which is preliminary data.</text>
</comment>
<gene>
    <name evidence="1" type="ORF">RFULGI_LOCUS15691</name>
</gene>
<dbReference type="Proteomes" id="UP000789396">
    <property type="component" value="Unassembled WGS sequence"/>
</dbReference>
<reference evidence="1" key="1">
    <citation type="submission" date="2021-06" db="EMBL/GenBank/DDBJ databases">
        <authorList>
            <person name="Kallberg Y."/>
            <person name="Tangrot J."/>
            <person name="Rosling A."/>
        </authorList>
    </citation>
    <scope>NUCLEOTIDE SEQUENCE</scope>
    <source>
        <strain evidence="1">IN212</strain>
    </source>
</reference>
<dbReference type="AlphaFoldDB" id="A0A9N9JJL0"/>